<dbReference type="EMBL" id="CACTIH010001983">
    <property type="protein sequence ID" value="CAA2970739.1"/>
    <property type="molecule type" value="Genomic_DNA"/>
</dbReference>
<comment type="caution">
    <text evidence="1">The sequence shown here is derived from an EMBL/GenBank/DDBJ whole genome shotgun (WGS) entry which is preliminary data.</text>
</comment>
<name>A0A8S0QWG6_OLEEU</name>
<proteinExistence type="predicted"/>
<evidence type="ECO:0000313" key="2">
    <source>
        <dbReference type="Proteomes" id="UP000594638"/>
    </source>
</evidence>
<organism evidence="1 2">
    <name type="scientific">Olea europaea subsp. europaea</name>
    <dbReference type="NCBI Taxonomy" id="158383"/>
    <lineage>
        <taxon>Eukaryota</taxon>
        <taxon>Viridiplantae</taxon>
        <taxon>Streptophyta</taxon>
        <taxon>Embryophyta</taxon>
        <taxon>Tracheophyta</taxon>
        <taxon>Spermatophyta</taxon>
        <taxon>Magnoliopsida</taxon>
        <taxon>eudicotyledons</taxon>
        <taxon>Gunneridae</taxon>
        <taxon>Pentapetalae</taxon>
        <taxon>asterids</taxon>
        <taxon>lamiids</taxon>
        <taxon>Lamiales</taxon>
        <taxon>Oleaceae</taxon>
        <taxon>Oleeae</taxon>
        <taxon>Olea</taxon>
    </lineage>
</organism>
<protein>
    <recommendedName>
        <fullName evidence="3">Josephin-like protein</fullName>
    </recommendedName>
</protein>
<keyword evidence="2" id="KW-1185">Reference proteome</keyword>
<dbReference type="Gramene" id="OE9A018923T1">
    <property type="protein sequence ID" value="OE9A018923C1"/>
    <property type="gene ID" value="OE9A018923"/>
</dbReference>
<reference evidence="1 2" key="1">
    <citation type="submission" date="2019-12" db="EMBL/GenBank/DDBJ databases">
        <authorList>
            <person name="Alioto T."/>
            <person name="Alioto T."/>
            <person name="Gomez Garrido J."/>
        </authorList>
    </citation>
    <scope>NUCLEOTIDE SEQUENCE [LARGE SCALE GENOMIC DNA]</scope>
</reference>
<dbReference type="PANTHER" id="PTHR34355">
    <property type="entry name" value="JOSEPHIN-LIKE PROTEIN"/>
    <property type="match status" value="1"/>
</dbReference>
<evidence type="ECO:0008006" key="3">
    <source>
        <dbReference type="Google" id="ProtNLM"/>
    </source>
</evidence>
<sequence>MQKKMSTGLTFSPDVNEKPTFYPKHGCGTKVDGNKKKVVGIGSFRFSPSSLTSRYSAAGFFRHIGEKIARALQFVRSSRKVSSASLARSKSSAETLDSQRTEAIEDCIEFLNSFSSLTRSNSVTSSC</sequence>
<gene>
    <name evidence="1" type="ORF">OLEA9_A018923</name>
</gene>
<evidence type="ECO:0000313" key="1">
    <source>
        <dbReference type="EMBL" id="CAA2970739.1"/>
    </source>
</evidence>
<dbReference type="PANTHER" id="PTHR34355:SF1">
    <property type="entry name" value="JOSEPHIN-LIKE PROTEIN"/>
    <property type="match status" value="1"/>
</dbReference>
<dbReference type="OrthoDB" id="727341at2759"/>
<dbReference type="AlphaFoldDB" id="A0A8S0QWG6"/>
<accession>A0A8S0QWG6</accession>
<dbReference type="Proteomes" id="UP000594638">
    <property type="component" value="Unassembled WGS sequence"/>
</dbReference>